<proteinExistence type="predicted"/>
<feature type="region of interest" description="Disordered" evidence="1">
    <location>
        <begin position="102"/>
        <end position="159"/>
    </location>
</feature>
<name>A0A9W9XIP3_9EURO</name>
<dbReference type="AlphaFoldDB" id="A0A9W9XIP3"/>
<gene>
    <name evidence="2" type="ORF">N7463_009818</name>
</gene>
<organism evidence="2 3">
    <name type="scientific">Penicillium fimorum</name>
    <dbReference type="NCBI Taxonomy" id="1882269"/>
    <lineage>
        <taxon>Eukaryota</taxon>
        <taxon>Fungi</taxon>
        <taxon>Dikarya</taxon>
        <taxon>Ascomycota</taxon>
        <taxon>Pezizomycotina</taxon>
        <taxon>Eurotiomycetes</taxon>
        <taxon>Eurotiomycetidae</taxon>
        <taxon>Eurotiales</taxon>
        <taxon>Aspergillaceae</taxon>
        <taxon>Penicillium</taxon>
    </lineage>
</organism>
<keyword evidence="3" id="KW-1185">Reference proteome</keyword>
<feature type="region of interest" description="Disordered" evidence="1">
    <location>
        <begin position="1"/>
        <end position="21"/>
    </location>
</feature>
<feature type="compositionally biased region" description="Polar residues" evidence="1">
    <location>
        <begin position="110"/>
        <end position="124"/>
    </location>
</feature>
<dbReference type="OrthoDB" id="4359352at2759"/>
<reference evidence="2" key="2">
    <citation type="journal article" date="2023" name="IMA Fungus">
        <title>Comparative genomic study of the Penicillium genus elucidates a diverse pangenome and 15 lateral gene transfer events.</title>
        <authorList>
            <person name="Petersen C."/>
            <person name="Sorensen T."/>
            <person name="Nielsen M.R."/>
            <person name="Sondergaard T.E."/>
            <person name="Sorensen J.L."/>
            <person name="Fitzpatrick D.A."/>
            <person name="Frisvad J.C."/>
            <person name="Nielsen K.L."/>
        </authorList>
    </citation>
    <scope>NUCLEOTIDE SEQUENCE</scope>
    <source>
        <strain evidence="2">IBT 29495</strain>
    </source>
</reference>
<accession>A0A9W9XIP3</accession>
<protein>
    <submittedName>
        <fullName evidence="2">Uncharacterized protein</fullName>
    </submittedName>
</protein>
<evidence type="ECO:0000256" key="1">
    <source>
        <dbReference type="SAM" id="MobiDB-lite"/>
    </source>
</evidence>
<comment type="caution">
    <text evidence="2">The sequence shown here is derived from an EMBL/GenBank/DDBJ whole genome shotgun (WGS) entry which is preliminary data.</text>
</comment>
<sequence length="159" mass="17220">MARPSYNIPLDNSIPSYESGRDNRGYKWPQVSSAHPFSVPAADPSVSPNHLLYNHHLQRSSAPLAPNYWIPAVPSDLDLYLSSQDVIHHSLLEDIGTARPFPMEGVSPGPVTTTGSASPSSDCSIQEIPQPKVNGHRGAKAGMSFQRRGARKQNPGTLI</sequence>
<evidence type="ECO:0000313" key="3">
    <source>
        <dbReference type="Proteomes" id="UP001149954"/>
    </source>
</evidence>
<dbReference type="EMBL" id="JAPWDS010000006">
    <property type="protein sequence ID" value="KAJ5493731.1"/>
    <property type="molecule type" value="Genomic_DNA"/>
</dbReference>
<dbReference type="Proteomes" id="UP001149954">
    <property type="component" value="Unassembled WGS sequence"/>
</dbReference>
<reference evidence="2" key="1">
    <citation type="submission" date="2022-12" db="EMBL/GenBank/DDBJ databases">
        <authorList>
            <person name="Petersen C."/>
        </authorList>
    </citation>
    <scope>NUCLEOTIDE SEQUENCE</scope>
    <source>
        <strain evidence="2">IBT 29495</strain>
    </source>
</reference>
<evidence type="ECO:0000313" key="2">
    <source>
        <dbReference type="EMBL" id="KAJ5493731.1"/>
    </source>
</evidence>